<comment type="caution">
    <text evidence="1">The sequence shown here is derived from an EMBL/GenBank/DDBJ whole genome shotgun (WGS) entry which is preliminary data.</text>
</comment>
<dbReference type="AlphaFoldDB" id="A0A916ZA42"/>
<name>A0A916ZA42_9BACL</name>
<sequence>MAHYSYHVGQIVYIGKQVKNNKWESLSIPKGKSEEYLKQMLDNHRE</sequence>
<keyword evidence="2" id="KW-1185">Reference proteome</keyword>
<proteinExistence type="predicted"/>
<accession>A0A916ZA42</accession>
<dbReference type="Pfam" id="PF07609">
    <property type="entry name" value="DUF1572"/>
    <property type="match status" value="1"/>
</dbReference>
<evidence type="ECO:0008006" key="3">
    <source>
        <dbReference type="Google" id="ProtNLM"/>
    </source>
</evidence>
<reference evidence="1" key="2">
    <citation type="submission" date="2020-09" db="EMBL/GenBank/DDBJ databases">
        <authorList>
            <person name="Sun Q."/>
            <person name="Zhou Y."/>
        </authorList>
    </citation>
    <scope>NUCLEOTIDE SEQUENCE</scope>
    <source>
        <strain evidence="1">CGMCC 1.15178</strain>
    </source>
</reference>
<gene>
    <name evidence="1" type="ORF">GCM10010911_47480</name>
</gene>
<organism evidence="1 2">
    <name type="scientific">Paenibacillus nasutitermitis</name>
    <dbReference type="NCBI Taxonomy" id="1652958"/>
    <lineage>
        <taxon>Bacteria</taxon>
        <taxon>Bacillati</taxon>
        <taxon>Bacillota</taxon>
        <taxon>Bacilli</taxon>
        <taxon>Bacillales</taxon>
        <taxon>Paenibacillaceae</taxon>
        <taxon>Paenibacillus</taxon>
    </lineage>
</organism>
<evidence type="ECO:0000313" key="2">
    <source>
        <dbReference type="Proteomes" id="UP000612456"/>
    </source>
</evidence>
<evidence type="ECO:0000313" key="1">
    <source>
        <dbReference type="EMBL" id="GGD83780.1"/>
    </source>
</evidence>
<dbReference type="InterPro" id="IPR011466">
    <property type="entry name" value="DUF1572"/>
</dbReference>
<reference evidence="1" key="1">
    <citation type="journal article" date="2014" name="Int. J. Syst. Evol. Microbiol.">
        <title>Complete genome sequence of Corynebacterium casei LMG S-19264T (=DSM 44701T), isolated from a smear-ripened cheese.</title>
        <authorList>
            <consortium name="US DOE Joint Genome Institute (JGI-PGF)"/>
            <person name="Walter F."/>
            <person name="Albersmeier A."/>
            <person name="Kalinowski J."/>
            <person name="Ruckert C."/>
        </authorList>
    </citation>
    <scope>NUCLEOTIDE SEQUENCE</scope>
    <source>
        <strain evidence="1">CGMCC 1.15178</strain>
    </source>
</reference>
<protein>
    <recommendedName>
        <fullName evidence="3">DUF1572 domain-containing protein</fullName>
    </recommendedName>
</protein>
<dbReference type="EMBL" id="BMHP01000003">
    <property type="protein sequence ID" value="GGD83780.1"/>
    <property type="molecule type" value="Genomic_DNA"/>
</dbReference>
<dbReference type="Proteomes" id="UP000612456">
    <property type="component" value="Unassembled WGS sequence"/>
</dbReference>